<sequence>MSKKKEYKKLAGASPDEYIGRMNTPSAHSDQEVAAISNPHNYIGRMDTPPALKKQFFCPFCGIEFPQKMIDLVKLKIQFYCESCGENIDPSLFQE</sequence>
<keyword evidence="2" id="KW-1185">Reference proteome</keyword>
<evidence type="ECO:0000313" key="2">
    <source>
        <dbReference type="Proteomes" id="UP000321408"/>
    </source>
</evidence>
<dbReference type="RefSeq" id="WP_147661331.1">
    <property type="nucleotide sequence ID" value="NZ_CP042905.2"/>
</dbReference>
<dbReference type="AlphaFoldDB" id="A0A5B9D5X2"/>
<reference evidence="1 2" key="2">
    <citation type="journal article" date="2024" name="Int. J. Syst. Evol. Microbiol.">
        <title>Promethearchaeum syntrophicum gen. nov., sp. nov., an anaerobic, obligately syntrophic archaeon, the first isolate of the lineage 'Asgard' archaea, and proposal of the new archaeal phylum Promethearchaeota phyl. nov. and kingdom Promethearchaeati regn. nov.</title>
        <authorList>
            <person name="Imachi H."/>
            <person name="Nobu M.K."/>
            <person name="Kato S."/>
            <person name="Takaki Y."/>
            <person name="Miyazaki M."/>
            <person name="Miyata M."/>
            <person name="Ogawara M."/>
            <person name="Saito Y."/>
            <person name="Sakai S."/>
            <person name="Tahara Y.O."/>
            <person name="Takano Y."/>
            <person name="Tasumi E."/>
            <person name="Uematsu K."/>
            <person name="Yoshimura T."/>
            <person name="Itoh T."/>
            <person name="Ohkuma M."/>
            <person name="Takai K."/>
        </authorList>
    </citation>
    <scope>NUCLEOTIDE SEQUENCE [LARGE SCALE GENOMIC DNA]</scope>
    <source>
        <strain evidence="1 2">MK-D1</strain>
    </source>
</reference>
<dbReference type="EMBL" id="CP042905">
    <property type="protein sequence ID" value="QEE14376.1"/>
    <property type="molecule type" value="Genomic_DNA"/>
</dbReference>
<name>A0A5B9D5X2_9ARCH</name>
<dbReference type="Proteomes" id="UP000321408">
    <property type="component" value="Chromosome"/>
</dbReference>
<gene>
    <name evidence="1" type="ORF">DSAG12_00189</name>
</gene>
<dbReference type="GeneID" id="41328192"/>
<proteinExistence type="predicted"/>
<reference evidence="1 2" key="1">
    <citation type="journal article" date="2020" name="Nature">
        <title>Isolation of an archaeon at the prokaryote-eukaryote interface.</title>
        <authorList>
            <person name="Imachi H."/>
            <person name="Nobu M.K."/>
            <person name="Nakahara N."/>
            <person name="Morono Y."/>
            <person name="Ogawara M."/>
            <person name="Takaki Y."/>
            <person name="Takano Y."/>
            <person name="Uematsu K."/>
            <person name="Ikuta T."/>
            <person name="Ito M."/>
            <person name="Matsui Y."/>
            <person name="Miyazaki M."/>
            <person name="Murata K."/>
            <person name="Saito Y."/>
            <person name="Sakai S."/>
            <person name="Song C."/>
            <person name="Tasumi E."/>
            <person name="Yamanaka Y."/>
            <person name="Yamaguchi T."/>
            <person name="Kamagata Y."/>
            <person name="Tamaki H."/>
            <person name="Takai K."/>
        </authorList>
    </citation>
    <scope>NUCLEOTIDE SEQUENCE [LARGE SCALE GENOMIC DNA]</scope>
    <source>
        <strain evidence="1 2">MK-D1</strain>
    </source>
</reference>
<dbReference type="KEGG" id="psyt:DSAG12_00189"/>
<protein>
    <submittedName>
        <fullName evidence="1">Uncharacterized protein</fullName>
    </submittedName>
</protein>
<evidence type="ECO:0000313" key="1">
    <source>
        <dbReference type="EMBL" id="QEE14376.1"/>
    </source>
</evidence>
<organism evidence="1 2">
    <name type="scientific">Promethearchaeum syntrophicum</name>
    <dbReference type="NCBI Taxonomy" id="2594042"/>
    <lineage>
        <taxon>Archaea</taxon>
        <taxon>Promethearchaeati</taxon>
        <taxon>Promethearchaeota</taxon>
        <taxon>Promethearchaeia</taxon>
        <taxon>Promethearchaeales</taxon>
        <taxon>Promethearchaeaceae</taxon>
        <taxon>Promethearchaeum</taxon>
    </lineage>
</organism>
<accession>A0A5B9D5X2</accession>